<accession>A0ACA9RH89</accession>
<comment type="caution">
    <text evidence="1">The sequence shown here is derived from an EMBL/GenBank/DDBJ whole genome shotgun (WGS) entry which is preliminary data.</text>
</comment>
<organism evidence="1 2">
    <name type="scientific">Racocetra persica</name>
    <dbReference type="NCBI Taxonomy" id="160502"/>
    <lineage>
        <taxon>Eukaryota</taxon>
        <taxon>Fungi</taxon>
        <taxon>Fungi incertae sedis</taxon>
        <taxon>Mucoromycota</taxon>
        <taxon>Glomeromycotina</taxon>
        <taxon>Glomeromycetes</taxon>
        <taxon>Diversisporales</taxon>
        <taxon>Gigasporaceae</taxon>
        <taxon>Racocetra</taxon>
    </lineage>
</organism>
<evidence type="ECO:0000313" key="2">
    <source>
        <dbReference type="Proteomes" id="UP000789920"/>
    </source>
</evidence>
<feature type="non-terminal residue" evidence="1">
    <location>
        <position position="416"/>
    </location>
</feature>
<sequence length="416" mass="49194">AFEQNLQSMEYFSVRNSIIALNTVVLYFPAIDTFGKKLQEDIDKIVKNGDRSDIRTLALSYSAILKGKQQSWVSVRSFQKAKNSPAMDSAQHDEKGSKHDENLEKGPQKRDERSDKGSASPAQRAAQSPVVARSGPLSNVRGAHPSSPSYLTTRASPRMQIHPLPDKPIKQERGQIRDKEHEREKEHERDRAKDRKDMQIERDKEIKKGDHHDRDKEISKKLDHYDRDKEREQERDRKQEISRSGDDKKDPLIRNKERLMNEDPNKRTDHRLRDRDDKIKEKERDKRDDRREERRDKAKEKERDKSRERERLDEDRDRRESDRGKRKHAEEPTIRRSRDNMMTQRFVSKKRDRTERDRDSELEQIPSNKRRSIEGISPVLRPPVKLNRAMEHNDFIAPMPGKSIGGKRNDKRDTRR</sequence>
<keyword evidence="2" id="KW-1185">Reference proteome</keyword>
<proteinExistence type="predicted"/>
<dbReference type="Proteomes" id="UP000789920">
    <property type="component" value="Unassembled WGS sequence"/>
</dbReference>
<evidence type="ECO:0000313" key="1">
    <source>
        <dbReference type="EMBL" id="CAG8792773.1"/>
    </source>
</evidence>
<name>A0ACA9RH89_9GLOM</name>
<dbReference type="EMBL" id="CAJVQC010053341">
    <property type="protein sequence ID" value="CAG8792773.1"/>
    <property type="molecule type" value="Genomic_DNA"/>
</dbReference>
<reference evidence="1" key="1">
    <citation type="submission" date="2021-06" db="EMBL/GenBank/DDBJ databases">
        <authorList>
            <person name="Kallberg Y."/>
            <person name="Tangrot J."/>
            <person name="Rosling A."/>
        </authorList>
    </citation>
    <scope>NUCLEOTIDE SEQUENCE</scope>
    <source>
        <strain evidence="1">MA461A</strain>
    </source>
</reference>
<feature type="non-terminal residue" evidence="1">
    <location>
        <position position="1"/>
    </location>
</feature>
<protein>
    <submittedName>
        <fullName evidence="1">29574_t:CDS:1</fullName>
    </submittedName>
</protein>
<gene>
    <name evidence="1" type="ORF">RPERSI_LOCUS19460</name>
</gene>